<proteinExistence type="predicted"/>
<feature type="chain" id="PRO_5044879555" description="dCTP pyrophosphatase 1" evidence="2">
    <location>
        <begin position="21"/>
        <end position="326"/>
    </location>
</feature>
<dbReference type="InterPro" id="IPR025984">
    <property type="entry name" value="DCTPP"/>
</dbReference>
<keyword evidence="4" id="KW-1185">Reference proteome</keyword>
<evidence type="ECO:0000256" key="2">
    <source>
        <dbReference type="SAM" id="SignalP"/>
    </source>
</evidence>
<dbReference type="AlphaFoldDB" id="A0ABD3M490"/>
<sequence>MNLAHAVVLIPALIYHPTTTATMVNPLPQDLPSSRRISFTSIENKINDQCCCRRSRHRNDDAPSTCTMSDLRDEIFHLGAIVGRLCPLFLNERHHHSQCDNSVDCAVEKEQRSVAVRPFWEEHPSSSDNAKTEVVAAHHQLGQVFLQLFVVSRVCAIDLCTSILKKVELNGRKYPVELCKGKSGKYTNYSEHTGITTTEGQSTIDSPIKTSSHGDNNLDEDSTTTIEGMTMLIRNFANERQWHRYHTPRNIALALLGEVGELAELFQWSGDEGLVQEVVSEETLDKAGQEIADVSIYLLRLCDVCHVPLGEVMMELLDATEGRHDG</sequence>
<gene>
    <name evidence="3" type="ORF">ACHAWU_003117</name>
</gene>
<feature type="compositionally biased region" description="Polar residues" evidence="1">
    <location>
        <begin position="197"/>
        <end position="215"/>
    </location>
</feature>
<evidence type="ECO:0008006" key="5">
    <source>
        <dbReference type="Google" id="ProtNLM"/>
    </source>
</evidence>
<feature type="region of interest" description="Disordered" evidence="1">
    <location>
        <begin position="197"/>
        <end position="220"/>
    </location>
</feature>
<reference evidence="3 4" key="1">
    <citation type="submission" date="2024-10" db="EMBL/GenBank/DDBJ databases">
        <title>Updated reference genomes for cyclostephanoid diatoms.</title>
        <authorList>
            <person name="Roberts W.R."/>
            <person name="Alverson A.J."/>
        </authorList>
    </citation>
    <scope>NUCLEOTIDE SEQUENCE [LARGE SCALE GENOMIC DNA]</scope>
    <source>
        <strain evidence="3 4">AJA232-27</strain>
    </source>
</reference>
<evidence type="ECO:0000313" key="3">
    <source>
        <dbReference type="EMBL" id="KAL3758845.1"/>
    </source>
</evidence>
<organism evidence="3 4">
    <name type="scientific">Discostella pseudostelligera</name>
    <dbReference type="NCBI Taxonomy" id="259834"/>
    <lineage>
        <taxon>Eukaryota</taxon>
        <taxon>Sar</taxon>
        <taxon>Stramenopiles</taxon>
        <taxon>Ochrophyta</taxon>
        <taxon>Bacillariophyta</taxon>
        <taxon>Coscinodiscophyceae</taxon>
        <taxon>Thalassiosirophycidae</taxon>
        <taxon>Stephanodiscales</taxon>
        <taxon>Stephanodiscaceae</taxon>
        <taxon>Discostella</taxon>
    </lineage>
</organism>
<comment type="caution">
    <text evidence="3">The sequence shown here is derived from an EMBL/GenBank/DDBJ whole genome shotgun (WGS) entry which is preliminary data.</text>
</comment>
<dbReference type="Gene3D" id="1.10.287.1080">
    <property type="entry name" value="MazG-like"/>
    <property type="match status" value="1"/>
</dbReference>
<protein>
    <recommendedName>
        <fullName evidence="5">dCTP pyrophosphatase 1</fullName>
    </recommendedName>
</protein>
<accession>A0ABD3M490</accession>
<dbReference type="CDD" id="cd11537">
    <property type="entry name" value="NTP-PPase_RS21-C6_like"/>
    <property type="match status" value="1"/>
</dbReference>
<name>A0ABD3M490_9STRA</name>
<evidence type="ECO:0000256" key="1">
    <source>
        <dbReference type="SAM" id="MobiDB-lite"/>
    </source>
</evidence>
<dbReference type="EMBL" id="JALLBG020000216">
    <property type="protein sequence ID" value="KAL3758845.1"/>
    <property type="molecule type" value="Genomic_DNA"/>
</dbReference>
<keyword evidence="2" id="KW-0732">Signal</keyword>
<dbReference type="PANTHER" id="PTHR14552:SF21">
    <property type="entry name" value="DCTP PYROPHOSPHATASE 1"/>
    <property type="match status" value="1"/>
</dbReference>
<dbReference type="PANTHER" id="PTHR14552">
    <property type="match status" value="1"/>
</dbReference>
<dbReference type="Proteomes" id="UP001530293">
    <property type="component" value="Unassembled WGS sequence"/>
</dbReference>
<feature type="signal peptide" evidence="2">
    <location>
        <begin position="1"/>
        <end position="20"/>
    </location>
</feature>
<evidence type="ECO:0000313" key="4">
    <source>
        <dbReference type="Proteomes" id="UP001530293"/>
    </source>
</evidence>
<dbReference type="SUPFAM" id="SSF101386">
    <property type="entry name" value="all-alpha NTP pyrophosphatases"/>
    <property type="match status" value="2"/>
</dbReference>